<feature type="chain" id="PRO_5018024258" evidence="4">
    <location>
        <begin position="20"/>
        <end position="195"/>
    </location>
</feature>
<gene>
    <name evidence="5" type="ORF">EDC57_0888</name>
</gene>
<dbReference type="SUPFAM" id="SSF57997">
    <property type="entry name" value="Tropomyosin"/>
    <property type="match status" value="1"/>
</dbReference>
<dbReference type="AlphaFoldDB" id="A0A3N1Y832"/>
<sequence>MRMRGIAGAVLLAAASAAAAETVYVVDILRVGVRPDPAGRGQPVEIVSTGTPLEVLQRGRGVLRVRTPAGREGWLAEVYTMPEPPARERLPALEARIAELEAALEQARTEAGQEAAQRRALAERVRETGEALARTEQALAAAQARARRAEAWREGLERRLGAAAGGVAVLVVGSFLAGSAWYRRRASRRLGGLRV</sequence>
<evidence type="ECO:0000256" key="1">
    <source>
        <dbReference type="ARBA" id="ARBA00022729"/>
    </source>
</evidence>
<dbReference type="InterPro" id="IPR016476">
    <property type="entry name" value="SH3_dom_pro"/>
</dbReference>
<feature type="signal peptide" evidence="4">
    <location>
        <begin position="1"/>
        <end position="19"/>
    </location>
</feature>
<dbReference type="EMBL" id="RJVI01000001">
    <property type="protein sequence ID" value="ROR34974.1"/>
    <property type="molecule type" value="Genomic_DNA"/>
</dbReference>
<accession>A0A3N1Y832</accession>
<organism evidence="5 6">
    <name type="scientific">Inmirania thermothiophila</name>
    <dbReference type="NCBI Taxonomy" id="1750597"/>
    <lineage>
        <taxon>Bacteria</taxon>
        <taxon>Pseudomonadati</taxon>
        <taxon>Pseudomonadota</taxon>
        <taxon>Gammaproteobacteria</taxon>
        <taxon>Chromatiales</taxon>
        <taxon>Ectothiorhodospiraceae</taxon>
        <taxon>Inmirania</taxon>
    </lineage>
</organism>
<dbReference type="Proteomes" id="UP000276634">
    <property type="component" value="Unassembled WGS sequence"/>
</dbReference>
<comment type="caution">
    <text evidence="5">The sequence shown here is derived from an EMBL/GenBank/DDBJ whole genome shotgun (WGS) entry which is preliminary data.</text>
</comment>
<name>A0A3N1Y832_9GAMM</name>
<evidence type="ECO:0000256" key="4">
    <source>
        <dbReference type="SAM" id="SignalP"/>
    </source>
</evidence>
<evidence type="ECO:0000313" key="6">
    <source>
        <dbReference type="Proteomes" id="UP000276634"/>
    </source>
</evidence>
<keyword evidence="3" id="KW-0472">Membrane</keyword>
<feature type="transmembrane region" description="Helical" evidence="3">
    <location>
        <begin position="160"/>
        <end position="182"/>
    </location>
</feature>
<keyword evidence="3" id="KW-1133">Transmembrane helix</keyword>
<feature type="coiled-coil region" evidence="2">
    <location>
        <begin position="90"/>
        <end position="159"/>
    </location>
</feature>
<evidence type="ECO:0000313" key="5">
    <source>
        <dbReference type="EMBL" id="ROR34974.1"/>
    </source>
</evidence>
<evidence type="ECO:0000256" key="3">
    <source>
        <dbReference type="SAM" id="Phobius"/>
    </source>
</evidence>
<evidence type="ECO:0000256" key="2">
    <source>
        <dbReference type="SAM" id="Coils"/>
    </source>
</evidence>
<reference evidence="5 6" key="1">
    <citation type="submission" date="2018-11" db="EMBL/GenBank/DDBJ databases">
        <title>Genomic Encyclopedia of Type Strains, Phase IV (KMG-IV): sequencing the most valuable type-strain genomes for metagenomic binning, comparative biology and taxonomic classification.</title>
        <authorList>
            <person name="Goeker M."/>
        </authorList>
    </citation>
    <scope>NUCLEOTIDE SEQUENCE [LARGE SCALE GENOMIC DNA]</scope>
    <source>
        <strain evidence="5 6">DSM 100275</strain>
    </source>
</reference>
<proteinExistence type="predicted"/>
<dbReference type="Gene3D" id="2.30.30.40">
    <property type="entry name" value="SH3 Domains"/>
    <property type="match status" value="1"/>
</dbReference>
<dbReference type="NCBIfam" id="TIGR04211">
    <property type="entry name" value="SH3_and_anchor"/>
    <property type="match status" value="1"/>
</dbReference>
<protein>
    <submittedName>
        <fullName evidence="5">SH3 domain protein</fullName>
    </submittedName>
</protein>
<dbReference type="RefSeq" id="WP_123400592.1">
    <property type="nucleotide sequence ID" value="NZ_RJVI01000001.1"/>
</dbReference>
<keyword evidence="2" id="KW-0175">Coiled coil</keyword>
<keyword evidence="3" id="KW-0812">Transmembrane</keyword>
<keyword evidence="6" id="KW-1185">Reference proteome</keyword>
<keyword evidence="1 4" id="KW-0732">Signal</keyword>